<dbReference type="GO" id="GO:0004553">
    <property type="term" value="F:hydrolase activity, hydrolyzing O-glycosyl compounds"/>
    <property type="evidence" value="ECO:0007669"/>
    <property type="project" value="InterPro"/>
</dbReference>
<proteinExistence type="predicted"/>
<feature type="chain" id="PRO_5015569967" evidence="1">
    <location>
        <begin position="23"/>
        <end position="872"/>
    </location>
</feature>
<name>A0A2T5C0E9_9BACT</name>
<organism evidence="4 5">
    <name type="scientific">Mangrovibacterium marinum</name>
    <dbReference type="NCBI Taxonomy" id="1639118"/>
    <lineage>
        <taxon>Bacteria</taxon>
        <taxon>Pseudomonadati</taxon>
        <taxon>Bacteroidota</taxon>
        <taxon>Bacteroidia</taxon>
        <taxon>Marinilabiliales</taxon>
        <taxon>Prolixibacteraceae</taxon>
        <taxon>Mangrovibacterium</taxon>
    </lineage>
</organism>
<sequence>MLLRLSALFLCTFFLVCTQLSGQDAAIYNLSKDSLVNQAASLQKSYSAAPVLTRPKLDGLLDDSCWKTTNWDSDFIQQQPNPAGSPSQKTEIALLYDEANLYVAIRCYESEAGKIRSILTRRDEYGGDMVGIAIDSYGDNRTAFEFDVTAAGQKIDFMQMGAQESDLNWDAIWDAKTSVKDSLWTAEMRIPFSQLRFAKADEQRWGLHIWRYIDRLGEEDHWKLVPVDAPAAVYLFGQLDGIKEINAKRKVELMPYGNLKYSPNTDLKDEWTAGAGVDGKLGLSSDFTVDFTVNPDFGQVEADPSVLTLKSYEVFYDEKRPFFLEGNNVFDFSSEEDLLFYSRRIGHAPSFEPDLEDGQSLSMPENSSIISALKLTGKSKKGLSVGFLHSMTAREEATVYSEDGGKDKQDVEPFTNYLVGRLKQDFNHGNTVLGGMLSSVNRNINESQLDFLPKSALTGGMDFVHNWKKRKYFVAGKGFFSNIKGSEEAISVLQQTSTHYYQRPDADHLDFDESRTRLSGHGGELEGGKRSGKFRAVGSFSWRSPGVDLNDLGYMYQADYLKQQSTFHYVINKPQDILRNYWFRLTQMASWSYGGELTKQELTAHTYLRFTNLWRIHLNLERDYSIFDTRELRGGPILFKDPTWDGELFVQTNSARDLLIGAGARFIRGDDELTSRNQYTLYLRLLLGNNLSLTTNTVYLKNADHHQYAGRVSLDDGSRGYLVGHIDQKLLRTTLRLEYFVTPELSLQYYAAPYASTGKYQSFRRVNDGDNKDMSKRYIGLDGELDKGIYTFTEGEDSYRIYNPDFIFKEFNSNLVARWEFRPGSTLYLVWNRTISDYQYAYDSSITKVFGDIFDGEAQNVFMLKFSYWFTL</sequence>
<dbReference type="GO" id="GO:0016052">
    <property type="term" value="P:carbohydrate catabolic process"/>
    <property type="evidence" value="ECO:0007669"/>
    <property type="project" value="InterPro"/>
</dbReference>
<comment type="caution">
    <text evidence="4">The sequence shown here is derived from an EMBL/GenBank/DDBJ whole genome shotgun (WGS) entry which is preliminary data.</text>
</comment>
<dbReference type="AlphaFoldDB" id="A0A2T5C0E9"/>
<evidence type="ECO:0000259" key="3">
    <source>
        <dbReference type="Pfam" id="PF19313"/>
    </source>
</evidence>
<dbReference type="Pfam" id="PF06452">
    <property type="entry name" value="CBM9_1"/>
    <property type="match status" value="1"/>
</dbReference>
<feature type="domain" description="Carbohydrate-binding" evidence="2">
    <location>
        <begin position="58"/>
        <end position="210"/>
    </location>
</feature>
<dbReference type="EMBL" id="QAAD01000011">
    <property type="protein sequence ID" value="PTN08028.1"/>
    <property type="molecule type" value="Genomic_DNA"/>
</dbReference>
<keyword evidence="5" id="KW-1185">Reference proteome</keyword>
<dbReference type="SUPFAM" id="SSF49344">
    <property type="entry name" value="CBD9-like"/>
    <property type="match status" value="1"/>
</dbReference>
<evidence type="ECO:0000313" key="4">
    <source>
        <dbReference type="EMBL" id="PTN08028.1"/>
    </source>
</evidence>
<feature type="signal peptide" evidence="1">
    <location>
        <begin position="1"/>
        <end position="22"/>
    </location>
</feature>
<dbReference type="Proteomes" id="UP000243525">
    <property type="component" value="Unassembled WGS sequence"/>
</dbReference>
<dbReference type="Pfam" id="PF19313">
    <property type="entry name" value="DUF5916"/>
    <property type="match status" value="1"/>
</dbReference>
<dbReference type="RefSeq" id="WP_107822758.1">
    <property type="nucleotide sequence ID" value="NZ_OY782574.1"/>
</dbReference>
<accession>A0A2T5C0E9</accession>
<dbReference type="InterPro" id="IPR010502">
    <property type="entry name" value="Carb-bd_dom_fam9"/>
</dbReference>
<dbReference type="Gene3D" id="2.60.40.1190">
    <property type="match status" value="1"/>
</dbReference>
<keyword evidence="1" id="KW-0732">Signal</keyword>
<protein>
    <submittedName>
        <fullName evidence="4">Carbohydrate binding protein with CBM9 domain</fullName>
    </submittedName>
</protein>
<evidence type="ECO:0000256" key="1">
    <source>
        <dbReference type="SAM" id="SignalP"/>
    </source>
</evidence>
<dbReference type="GO" id="GO:0030246">
    <property type="term" value="F:carbohydrate binding"/>
    <property type="evidence" value="ECO:0007669"/>
    <property type="project" value="InterPro"/>
</dbReference>
<dbReference type="OrthoDB" id="9786766at2"/>
<reference evidence="4 5" key="1">
    <citation type="submission" date="2018-04" db="EMBL/GenBank/DDBJ databases">
        <title>Genomic Encyclopedia of Archaeal and Bacterial Type Strains, Phase II (KMG-II): from individual species to whole genera.</title>
        <authorList>
            <person name="Goeker M."/>
        </authorList>
    </citation>
    <scope>NUCLEOTIDE SEQUENCE [LARGE SCALE GENOMIC DNA]</scope>
    <source>
        <strain evidence="4 5">DSM 28823</strain>
    </source>
</reference>
<evidence type="ECO:0000313" key="5">
    <source>
        <dbReference type="Proteomes" id="UP000243525"/>
    </source>
</evidence>
<dbReference type="InterPro" id="IPR045670">
    <property type="entry name" value="DUF5916"/>
</dbReference>
<dbReference type="CDD" id="cd09618">
    <property type="entry name" value="CBM9_like_2"/>
    <property type="match status" value="1"/>
</dbReference>
<gene>
    <name evidence="4" type="ORF">C8N47_11168</name>
</gene>
<evidence type="ECO:0000259" key="2">
    <source>
        <dbReference type="Pfam" id="PF06452"/>
    </source>
</evidence>
<feature type="domain" description="DUF5916" evidence="3">
    <location>
        <begin position="251"/>
        <end position="869"/>
    </location>
</feature>